<evidence type="ECO:0000313" key="11">
    <source>
        <dbReference type="EMBL" id="KAJ4015566.1"/>
    </source>
</evidence>
<name>A0A9W8PS91_9HYPO</name>
<feature type="transmembrane region" description="Helical" evidence="9">
    <location>
        <begin position="357"/>
        <end position="378"/>
    </location>
</feature>
<feature type="transmembrane region" description="Helical" evidence="9">
    <location>
        <begin position="384"/>
        <end position="409"/>
    </location>
</feature>
<evidence type="ECO:0000256" key="2">
    <source>
        <dbReference type="ARBA" id="ARBA00006727"/>
    </source>
</evidence>
<dbReference type="PANTHER" id="PTHR11360:SF224">
    <property type="entry name" value="MAJOR FACILITATOR SUPERFAMILY (MFS) PROFILE DOMAIN-CONTAINING PROTEIN-RELATED"/>
    <property type="match status" value="1"/>
</dbReference>
<dbReference type="InterPro" id="IPR036259">
    <property type="entry name" value="MFS_trans_sf"/>
</dbReference>
<dbReference type="PROSITE" id="PS50850">
    <property type="entry name" value="MFS"/>
    <property type="match status" value="1"/>
</dbReference>
<evidence type="ECO:0000256" key="7">
    <source>
        <dbReference type="ARBA" id="ARBA00023180"/>
    </source>
</evidence>
<feature type="transmembrane region" description="Helical" evidence="9">
    <location>
        <begin position="293"/>
        <end position="314"/>
    </location>
</feature>
<feature type="compositionally biased region" description="Polar residues" evidence="8">
    <location>
        <begin position="1"/>
        <end position="10"/>
    </location>
</feature>
<comment type="similarity">
    <text evidence="2">Belongs to the major facilitator superfamily. Monocarboxylate porter (TC 2.A.1.13) family.</text>
</comment>
<dbReference type="Proteomes" id="UP001152130">
    <property type="component" value="Unassembled WGS sequence"/>
</dbReference>
<comment type="subcellular location">
    <subcellularLocation>
        <location evidence="1">Membrane</location>
        <topology evidence="1">Multi-pass membrane protein</topology>
    </subcellularLocation>
</comment>
<reference evidence="11" key="1">
    <citation type="submission" date="2022-10" db="EMBL/GenBank/DDBJ databases">
        <title>Fusarium specimens isolated from Avocado Roots.</title>
        <authorList>
            <person name="Stajich J."/>
            <person name="Roper C."/>
            <person name="Heimlech-Rivalta G."/>
        </authorList>
    </citation>
    <scope>NUCLEOTIDE SEQUENCE</scope>
    <source>
        <strain evidence="11">CF00143</strain>
    </source>
</reference>
<keyword evidence="12" id="KW-1185">Reference proteome</keyword>
<dbReference type="InterPro" id="IPR050327">
    <property type="entry name" value="Proton-linked_MCT"/>
</dbReference>
<feature type="region of interest" description="Disordered" evidence="8">
    <location>
        <begin position="1"/>
        <end position="37"/>
    </location>
</feature>
<evidence type="ECO:0000256" key="4">
    <source>
        <dbReference type="ARBA" id="ARBA00022692"/>
    </source>
</evidence>
<dbReference type="Gene3D" id="1.20.1250.20">
    <property type="entry name" value="MFS general substrate transporter like domains"/>
    <property type="match status" value="1"/>
</dbReference>
<protein>
    <recommendedName>
        <fullName evidence="10">Major facilitator superfamily (MFS) profile domain-containing protein</fullName>
    </recommendedName>
</protein>
<gene>
    <name evidence="11" type="ORF">NW766_005912</name>
</gene>
<dbReference type="SUPFAM" id="SSF103473">
    <property type="entry name" value="MFS general substrate transporter"/>
    <property type="match status" value="1"/>
</dbReference>
<feature type="transmembrane region" description="Helical" evidence="9">
    <location>
        <begin position="320"/>
        <end position="345"/>
    </location>
</feature>
<sequence>MASQDQNARASSPEKDRQSDTLPTEMESGEEKAPGADFGPAPDGGLKAWSVVAGSFCAVFASFGWINCIGIFQDYYAQNQLKTYSSSSIAWIPSVESFMMFFWGPVVGKMSDELGPRVPILLGSFLHVFGLMMTSISKEYYQILLSQSFCSAIGSFGIVTAGSSLGGVVLPIMVNHLVVRIGFGWAMRSIAFLFLGLLAIANLTIKSRLPPPKRKFNPRDFVTPFREMPFLLLTIAAFMLYLGSFLPFNFIIVQAKALGISPGLAEYMVPIVNAASTFGRLLPAYLGDRIGVFNVMIPLTLLGGIFTLTVWLTAHSAASVIVYAALYGFTSGCTLSIIPAMVASFSDVRSIGTRNGSLYGVAAFGVLIGSPVAGAIVGDQDGSFSGLIIFCGVSILVGTVFAVMSRWALVGAGWRVKV</sequence>
<dbReference type="EMBL" id="JAPDHF010000007">
    <property type="protein sequence ID" value="KAJ4015566.1"/>
    <property type="molecule type" value="Genomic_DNA"/>
</dbReference>
<evidence type="ECO:0000313" key="12">
    <source>
        <dbReference type="Proteomes" id="UP001152130"/>
    </source>
</evidence>
<feature type="transmembrane region" description="Helical" evidence="9">
    <location>
        <begin position="185"/>
        <end position="205"/>
    </location>
</feature>
<feature type="transmembrane region" description="Helical" evidence="9">
    <location>
        <begin position="84"/>
        <end position="106"/>
    </location>
</feature>
<dbReference type="GO" id="GO:0016020">
    <property type="term" value="C:membrane"/>
    <property type="evidence" value="ECO:0007669"/>
    <property type="project" value="UniProtKB-SubCell"/>
</dbReference>
<evidence type="ECO:0000256" key="5">
    <source>
        <dbReference type="ARBA" id="ARBA00022989"/>
    </source>
</evidence>
<dbReference type="GO" id="GO:0022857">
    <property type="term" value="F:transmembrane transporter activity"/>
    <property type="evidence" value="ECO:0007669"/>
    <property type="project" value="InterPro"/>
</dbReference>
<feature type="transmembrane region" description="Helical" evidence="9">
    <location>
        <begin position="48"/>
        <end position="72"/>
    </location>
</feature>
<keyword evidence="7" id="KW-0325">Glycoprotein</keyword>
<evidence type="ECO:0000256" key="3">
    <source>
        <dbReference type="ARBA" id="ARBA00022448"/>
    </source>
</evidence>
<organism evidence="11 12">
    <name type="scientific">Fusarium irregulare</name>
    <dbReference type="NCBI Taxonomy" id="2494466"/>
    <lineage>
        <taxon>Eukaryota</taxon>
        <taxon>Fungi</taxon>
        <taxon>Dikarya</taxon>
        <taxon>Ascomycota</taxon>
        <taxon>Pezizomycotina</taxon>
        <taxon>Sordariomycetes</taxon>
        <taxon>Hypocreomycetidae</taxon>
        <taxon>Hypocreales</taxon>
        <taxon>Nectriaceae</taxon>
        <taxon>Fusarium</taxon>
        <taxon>Fusarium incarnatum-equiseti species complex</taxon>
    </lineage>
</organism>
<feature type="domain" description="Major facilitator superfamily (MFS) profile" evidence="10">
    <location>
        <begin position="229"/>
        <end position="418"/>
    </location>
</feature>
<evidence type="ECO:0000259" key="10">
    <source>
        <dbReference type="PROSITE" id="PS50850"/>
    </source>
</evidence>
<accession>A0A9W8PS91</accession>
<dbReference type="OrthoDB" id="5667at2759"/>
<dbReference type="Pfam" id="PF07690">
    <property type="entry name" value="MFS_1"/>
    <property type="match status" value="1"/>
</dbReference>
<dbReference type="PANTHER" id="PTHR11360">
    <property type="entry name" value="MONOCARBOXYLATE TRANSPORTER"/>
    <property type="match status" value="1"/>
</dbReference>
<proteinExistence type="inferred from homology"/>
<keyword evidence="5 9" id="KW-1133">Transmembrane helix</keyword>
<feature type="transmembrane region" description="Helical" evidence="9">
    <location>
        <begin position="230"/>
        <end position="255"/>
    </location>
</feature>
<keyword evidence="6 9" id="KW-0472">Membrane</keyword>
<keyword evidence="3" id="KW-0813">Transport</keyword>
<feature type="transmembrane region" description="Helical" evidence="9">
    <location>
        <begin position="118"/>
        <end position="137"/>
    </location>
</feature>
<comment type="caution">
    <text evidence="11">The sequence shown here is derived from an EMBL/GenBank/DDBJ whole genome shotgun (WGS) entry which is preliminary data.</text>
</comment>
<dbReference type="InterPro" id="IPR020846">
    <property type="entry name" value="MFS_dom"/>
</dbReference>
<dbReference type="InterPro" id="IPR011701">
    <property type="entry name" value="MFS"/>
</dbReference>
<evidence type="ECO:0000256" key="9">
    <source>
        <dbReference type="SAM" id="Phobius"/>
    </source>
</evidence>
<evidence type="ECO:0000256" key="8">
    <source>
        <dbReference type="SAM" id="MobiDB-lite"/>
    </source>
</evidence>
<dbReference type="AlphaFoldDB" id="A0A9W8PS91"/>
<evidence type="ECO:0000256" key="1">
    <source>
        <dbReference type="ARBA" id="ARBA00004141"/>
    </source>
</evidence>
<evidence type="ECO:0000256" key="6">
    <source>
        <dbReference type="ARBA" id="ARBA00023136"/>
    </source>
</evidence>
<keyword evidence="4 9" id="KW-0812">Transmembrane</keyword>
<feature type="transmembrane region" description="Helical" evidence="9">
    <location>
        <begin position="149"/>
        <end position="173"/>
    </location>
</feature>